<proteinExistence type="predicted"/>
<keyword evidence="2" id="KW-0808">Transferase</keyword>
<dbReference type="Proteomes" id="UP000008311">
    <property type="component" value="Unassembled WGS sequence"/>
</dbReference>
<dbReference type="GO" id="GO:0005886">
    <property type="term" value="C:plasma membrane"/>
    <property type="evidence" value="ECO:0000318"/>
    <property type="project" value="GO_Central"/>
</dbReference>
<dbReference type="SUPFAM" id="SSF56112">
    <property type="entry name" value="Protein kinase-like (PK-like)"/>
    <property type="match status" value="1"/>
</dbReference>
<sequence>MPLLQDTNKLGCLQRALFSLFCITYAAIKLICTKVVKTRSKSSDGKVTNVTPVSLLEVKVTLPTKLIFEDQAITKKYDPSELAQLPKTMLGEGTVGSLFKVILNCGSIVTIRMIREGFVKPNDLESWINFFGGIRDGWLLPLQFSFWYGGEAFIVYEYLCLGSLEELLHGTEGIQFTALSWEVRKHIALCAAMAIAYLHNQVTKTGNNVVCGVVKASNILIRTDCSACLSGYETPYLVPPATIIRRNPGRVAPELRSSNQNYPKMFTSKSDVYSFGILLLELITGKRPTVTNLAEYVIEKIKKKEGLRSICDSKMEEAKESMKEMIGIAQNCLSYDPKDRPSMDRVVQMLQQLKE</sequence>
<feature type="domain" description="Protein kinase" evidence="1">
    <location>
        <begin position="84"/>
        <end position="355"/>
    </location>
</feature>
<dbReference type="PANTHER" id="PTHR48007:SF23">
    <property type="entry name" value="PROTEIN KINASE DOMAIN-CONTAINING PROTEIN"/>
    <property type="match status" value="1"/>
</dbReference>
<gene>
    <name evidence="2" type="ORF">RCOM_0939540</name>
</gene>
<evidence type="ECO:0000313" key="3">
    <source>
        <dbReference type="Proteomes" id="UP000008311"/>
    </source>
</evidence>
<dbReference type="GO" id="GO:0004674">
    <property type="term" value="F:protein serine/threonine kinase activity"/>
    <property type="evidence" value="ECO:0000318"/>
    <property type="project" value="GO_Central"/>
</dbReference>
<keyword evidence="2" id="KW-0418">Kinase</keyword>
<dbReference type="Gene3D" id="1.10.510.10">
    <property type="entry name" value="Transferase(Phosphotransferase) domain 1"/>
    <property type="match status" value="1"/>
</dbReference>
<dbReference type="InterPro" id="IPR000719">
    <property type="entry name" value="Prot_kinase_dom"/>
</dbReference>
<accession>B9RZI3</accession>
<evidence type="ECO:0000259" key="1">
    <source>
        <dbReference type="PROSITE" id="PS50011"/>
    </source>
</evidence>
<keyword evidence="3" id="KW-1185">Reference proteome</keyword>
<dbReference type="InterPro" id="IPR011009">
    <property type="entry name" value="Kinase-like_dom_sf"/>
</dbReference>
<name>B9RZI3_RICCO</name>
<dbReference type="PROSITE" id="PS50011">
    <property type="entry name" value="PROTEIN_KINASE_DOM"/>
    <property type="match status" value="1"/>
</dbReference>
<dbReference type="GO" id="GO:0005524">
    <property type="term" value="F:ATP binding"/>
    <property type="evidence" value="ECO:0007669"/>
    <property type="project" value="InterPro"/>
</dbReference>
<reference evidence="3" key="1">
    <citation type="journal article" date="2010" name="Nat. Biotechnol.">
        <title>Draft genome sequence of the oilseed species Ricinus communis.</title>
        <authorList>
            <person name="Chan A.P."/>
            <person name="Crabtree J."/>
            <person name="Zhao Q."/>
            <person name="Lorenzi H."/>
            <person name="Orvis J."/>
            <person name="Puiu D."/>
            <person name="Melake-Berhan A."/>
            <person name="Jones K.M."/>
            <person name="Redman J."/>
            <person name="Chen G."/>
            <person name="Cahoon E.B."/>
            <person name="Gedil M."/>
            <person name="Stanke M."/>
            <person name="Haas B.J."/>
            <person name="Wortman J.R."/>
            <person name="Fraser-Liggett C.M."/>
            <person name="Ravel J."/>
            <person name="Rabinowicz P.D."/>
        </authorList>
    </citation>
    <scope>NUCLEOTIDE SEQUENCE [LARGE SCALE GENOMIC DNA]</scope>
    <source>
        <strain evidence="3">cv. Hale</strain>
    </source>
</reference>
<evidence type="ECO:0000313" key="2">
    <source>
        <dbReference type="EMBL" id="EEF43363.1"/>
    </source>
</evidence>
<dbReference type="eggNOG" id="ENOG502QSFF">
    <property type="taxonomic scope" value="Eukaryota"/>
</dbReference>
<dbReference type="EMBL" id="EQ973834">
    <property type="protein sequence ID" value="EEF43363.1"/>
    <property type="molecule type" value="Genomic_DNA"/>
</dbReference>
<organism evidence="2 3">
    <name type="scientific">Ricinus communis</name>
    <name type="common">Castor bean</name>
    <dbReference type="NCBI Taxonomy" id="3988"/>
    <lineage>
        <taxon>Eukaryota</taxon>
        <taxon>Viridiplantae</taxon>
        <taxon>Streptophyta</taxon>
        <taxon>Embryophyta</taxon>
        <taxon>Tracheophyta</taxon>
        <taxon>Spermatophyta</taxon>
        <taxon>Magnoliopsida</taxon>
        <taxon>eudicotyledons</taxon>
        <taxon>Gunneridae</taxon>
        <taxon>Pentapetalae</taxon>
        <taxon>rosids</taxon>
        <taxon>fabids</taxon>
        <taxon>Malpighiales</taxon>
        <taxon>Euphorbiaceae</taxon>
        <taxon>Acalyphoideae</taxon>
        <taxon>Acalypheae</taxon>
        <taxon>Ricinus</taxon>
    </lineage>
</organism>
<dbReference type="Pfam" id="PF07714">
    <property type="entry name" value="PK_Tyr_Ser-Thr"/>
    <property type="match status" value="1"/>
</dbReference>
<dbReference type="PANTHER" id="PTHR48007">
    <property type="entry name" value="LEUCINE-RICH REPEAT RECEPTOR-LIKE PROTEIN KINASE PXC1"/>
    <property type="match status" value="1"/>
</dbReference>
<dbReference type="InterPro" id="IPR046959">
    <property type="entry name" value="PRK1-6/SRF4-like"/>
</dbReference>
<dbReference type="AlphaFoldDB" id="B9RZI3"/>
<dbReference type="InParanoid" id="B9RZI3"/>
<protein>
    <submittedName>
        <fullName evidence="2">Serine-threonine protein kinase, plant-type, putative</fullName>
    </submittedName>
</protein>
<dbReference type="InterPro" id="IPR001245">
    <property type="entry name" value="Ser-Thr/Tyr_kinase_cat_dom"/>
</dbReference>